<protein>
    <submittedName>
        <fullName evidence="2">Uncharacterized protein</fullName>
    </submittedName>
</protein>
<feature type="transmembrane region" description="Helical" evidence="1">
    <location>
        <begin position="69"/>
        <end position="91"/>
    </location>
</feature>
<organism evidence="2 3">
    <name type="scientific">Dokdonia pacifica</name>
    <dbReference type="NCBI Taxonomy" id="1627892"/>
    <lineage>
        <taxon>Bacteria</taxon>
        <taxon>Pseudomonadati</taxon>
        <taxon>Bacteroidota</taxon>
        <taxon>Flavobacteriia</taxon>
        <taxon>Flavobacteriales</taxon>
        <taxon>Flavobacteriaceae</taxon>
        <taxon>Dokdonia</taxon>
    </lineage>
</organism>
<evidence type="ECO:0000313" key="2">
    <source>
        <dbReference type="EMBL" id="SNS08915.1"/>
    </source>
</evidence>
<name>A0A239BL92_9FLAO</name>
<dbReference type="RefSeq" id="WP_143337174.1">
    <property type="nucleotide sequence ID" value="NZ_BMEP01000005.1"/>
</dbReference>
<keyword evidence="1" id="KW-0812">Transmembrane</keyword>
<accession>A0A239BL92</accession>
<dbReference type="EMBL" id="FZNY01000006">
    <property type="protein sequence ID" value="SNS08915.1"/>
    <property type="molecule type" value="Genomic_DNA"/>
</dbReference>
<keyword evidence="3" id="KW-1185">Reference proteome</keyword>
<dbReference type="AlphaFoldDB" id="A0A239BL92"/>
<evidence type="ECO:0000313" key="3">
    <source>
        <dbReference type="Proteomes" id="UP000198379"/>
    </source>
</evidence>
<proteinExistence type="predicted"/>
<gene>
    <name evidence="2" type="ORF">SAMN06265376_106287</name>
</gene>
<dbReference type="Proteomes" id="UP000198379">
    <property type="component" value="Unassembled WGS sequence"/>
</dbReference>
<dbReference type="OrthoDB" id="1272140at2"/>
<sequence>MLFQEDLIKQVNGSISEKSFYTYFKNEPKKLPRIDVLNLLSRYTGASSWSAFSKEQKITTQEKKKTNSLYKYIGIGLLLIVTILVLMSSYFKTENTFRFCFIDTDRGAYINTIPLDITILNNNQSPTYIKSDSLGCFSWKAKADYIQFIVQSPYHKTDTIKRHINTSITEDIPLRTDDYNLMLHFYANNKVNDWKKRKQQLHQLIAKNAILIQVLPYDVGVEMYTKEEFIDKLTTPTKSLQRFEIIESIKEGNQIVKLKFRTSHE</sequence>
<reference evidence="2 3" key="1">
    <citation type="submission" date="2017-06" db="EMBL/GenBank/DDBJ databases">
        <authorList>
            <person name="Kim H.J."/>
            <person name="Triplett B.A."/>
        </authorList>
    </citation>
    <scope>NUCLEOTIDE SEQUENCE [LARGE SCALE GENOMIC DNA]</scope>
    <source>
        <strain evidence="2 3">DSM 25597</strain>
    </source>
</reference>
<keyword evidence="1" id="KW-0472">Membrane</keyword>
<evidence type="ECO:0000256" key="1">
    <source>
        <dbReference type="SAM" id="Phobius"/>
    </source>
</evidence>
<keyword evidence="1" id="KW-1133">Transmembrane helix</keyword>